<dbReference type="InterPro" id="IPR000073">
    <property type="entry name" value="AB_hydrolase_1"/>
</dbReference>
<dbReference type="InterPro" id="IPR029058">
    <property type="entry name" value="AB_hydrolase_fold"/>
</dbReference>
<dbReference type="eggNOG" id="COG0657">
    <property type="taxonomic scope" value="Bacteria"/>
</dbReference>
<dbReference type="InParanoid" id="E3IWH9"/>
<evidence type="ECO:0000259" key="2">
    <source>
        <dbReference type="Pfam" id="PF12697"/>
    </source>
</evidence>
<dbReference type="InterPro" id="IPR050300">
    <property type="entry name" value="GDXG_lipolytic_enzyme"/>
</dbReference>
<feature type="domain" description="AB hydrolase-1" evidence="2">
    <location>
        <begin position="84"/>
        <end position="233"/>
    </location>
</feature>
<dbReference type="STRING" id="298654.FraEuI1c_2116"/>
<dbReference type="GO" id="GO:0016787">
    <property type="term" value="F:hydrolase activity"/>
    <property type="evidence" value="ECO:0007669"/>
    <property type="project" value="UniProtKB-KW"/>
</dbReference>
<sequence length="321" mass="33140">MSPASTGVWPSTGARRPVAARRRMAGAVCVVVLALCGLAGCTRQWHPATEPHGMVRATFEYSPGYSLDVLTPAADANGPLPVFVLMHGCCGSRADMATFADGLAASGAVVFNVDWTGISAGGYPLGYEQAACAVRTASAFAGRFGGDPKAVALVGWSDGAMVGAVAALNAAQLSGACLVSGTAEPKAFVGIAGFYGWPLDAAGQIHPTPLSSSVRAFFGGTPQTAPDAWAQGNPFTVLAQRPELIIRLIVSSHDALRFNNRDFAAAARAHCHDVTLTIVDYQEDFSLITSRTPEGQTTIRTTMGALTDPAEADPTPAATIC</sequence>
<evidence type="ECO:0000313" key="4">
    <source>
        <dbReference type="Proteomes" id="UP000002484"/>
    </source>
</evidence>
<name>E3IWH9_PSEI1</name>
<dbReference type="HOGENOM" id="CLU_865329_0_0_11"/>
<dbReference type="Pfam" id="PF12697">
    <property type="entry name" value="Abhydrolase_6"/>
    <property type="match status" value="1"/>
</dbReference>
<dbReference type="Gene3D" id="3.40.50.1820">
    <property type="entry name" value="alpha/beta hydrolase"/>
    <property type="match status" value="1"/>
</dbReference>
<reference evidence="3 4" key="1">
    <citation type="submission" date="2010-10" db="EMBL/GenBank/DDBJ databases">
        <title>Complete sequence of Frankia sp. EuI1c.</title>
        <authorList>
            <consortium name="US DOE Joint Genome Institute"/>
            <person name="Lucas S."/>
            <person name="Copeland A."/>
            <person name="Lapidus A."/>
            <person name="Cheng J.-F."/>
            <person name="Bruce D."/>
            <person name="Goodwin L."/>
            <person name="Pitluck S."/>
            <person name="Chertkov O."/>
            <person name="Detter J.C."/>
            <person name="Han C."/>
            <person name="Tapia R."/>
            <person name="Land M."/>
            <person name="Hauser L."/>
            <person name="Jeffries C."/>
            <person name="Kyrpides N."/>
            <person name="Ivanova N."/>
            <person name="Mikhailova N."/>
            <person name="Beauchemin N."/>
            <person name="Sen A."/>
            <person name="Sur S.A."/>
            <person name="Gtari M."/>
            <person name="Wall L."/>
            <person name="Tisa L."/>
            <person name="Woyke T."/>
        </authorList>
    </citation>
    <scope>NUCLEOTIDE SEQUENCE [LARGE SCALE GENOMIC DNA]</scope>
    <source>
        <strain evidence="4">DSM 45817 / CECT 9037 / EuI1c</strain>
    </source>
</reference>
<keyword evidence="1" id="KW-0378">Hydrolase</keyword>
<evidence type="ECO:0000313" key="3">
    <source>
        <dbReference type="EMBL" id="ADP80162.1"/>
    </source>
</evidence>
<dbReference type="Proteomes" id="UP000002484">
    <property type="component" value="Chromosome"/>
</dbReference>
<gene>
    <name evidence="3" type="ordered locus">FraEuI1c_2116</name>
</gene>
<proteinExistence type="predicted"/>
<protein>
    <recommendedName>
        <fullName evidence="2">AB hydrolase-1 domain-containing protein</fullName>
    </recommendedName>
</protein>
<dbReference type="AlphaFoldDB" id="E3IWH9"/>
<evidence type="ECO:0000256" key="1">
    <source>
        <dbReference type="ARBA" id="ARBA00022801"/>
    </source>
</evidence>
<organism evidence="3 4">
    <name type="scientific">Pseudofrankia inefficax (strain DSM 45817 / CECT 9037 / DDB 130130 / EuI1c)</name>
    <name type="common">Frankia inefficax</name>
    <dbReference type="NCBI Taxonomy" id="298654"/>
    <lineage>
        <taxon>Bacteria</taxon>
        <taxon>Bacillati</taxon>
        <taxon>Actinomycetota</taxon>
        <taxon>Actinomycetes</taxon>
        <taxon>Frankiales</taxon>
        <taxon>Frankiaceae</taxon>
        <taxon>Pseudofrankia</taxon>
    </lineage>
</organism>
<dbReference type="KEGG" id="fri:FraEuI1c_2116"/>
<keyword evidence="4" id="KW-1185">Reference proteome</keyword>
<accession>E3IWH9</accession>
<dbReference type="PANTHER" id="PTHR48081">
    <property type="entry name" value="AB HYDROLASE SUPERFAMILY PROTEIN C4A8.06C"/>
    <property type="match status" value="1"/>
</dbReference>
<dbReference type="EMBL" id="CP002299">
    <property type="protein sequence ID" value="ADP80162.1"/>
    <property type="molecule type" value="Genomic_DNA"/>
</dbReference>
<dbReference type="SUPFAM" id="SSF53474">
    <property type="entry name" value="alpha/beta-Hydrolases"/>
    <property type="match status" value="1"/>
</dbReference>